<proteinExistence type="predicted"/>
<dbReference type="PANTHER" id="PTHR30143">
    <property type="entry name" value="ACID HYDRATASE"/>
    <property type="match status" value="1"/>
</dbReference>
<organism evidence="3 4">
    <name type="scientific">Xanthobacter autotrophicus</name>
    <dbReference type="NCBI Taxonomy" id="280"/>
    <lineage>
        <taxon>Bacteria</taxon>
        <taxon>Pseudomonadati</taxon>
        <taxon>Pseudomonadota</taxon>
        <taxon>Alphaproteobacteria</taxon>
        <taxon>Hyphomicrobiales</taxon>
        <taxon>Xanthobacteraceae</taxon>
        <taxon>Xanthobacter</taxon>
    </lineage>
</organism>
<comment type="caution">
    <text evidence="3">The sequence shown here is derived from an EMBL/GenBank/DDBJ whole genome shotgun (WGS) entry which is preliminary data.</text>
</comment>
<dbReference type="Gene3D" id="3.90.850.10">
    <property type="entry name" value="Fumarylacetoacetase-like, C-terminal domain"/>
    <property type="match status" value="1"/>
</dbReference>
<dbReference type="Proteomes" id="UP000305131">
    <property type="component" value="Unassembled WGS sequence"/>
</dbReference>
<dbReference type="RefSeq" id="WP_138400883.1">
    <property type="nucleotide sequence ID" value="NZ_JBAFVI010000006.1"/>
</dbReference>
<accession>A0A6C1KAN2</accession>
<feature type="domain" description="Fumarylacetoacetase-like C-terminal" evidence="2">
    <location>
        <begin position="74"/>
        <end position="255"/>
    </location>
</feature>
<evidence type="ECO:0000313" key="3">
    <source>
        <dbReference type="EMBL" id="TLX41369.1"/>
    </source>
</evidence>
<dbReference type="InterPro" id="IPR011234">
    <property type="entry name" value="Fumarylacetoacetase-like_C"/>
</dbReference>
<dbReference type="GO" id="GO:0005737">
    <property type="term" value="C:cytoplasm"/>
    <property type="evidence" value="ECO:0007669"/>
    <property type="project" value="TreeGrafter"/>
</dbReference>
<reference evidence="3 4" key="1">
    <citation type="submission" date="2019-05" db="EMBL/GenBank/DDBJ databases">
        <authorList>
            <person name="Zhou X."/>
        </authorList>
    </citation>
    <scope>NUCLEOTIDE SEQUENCE [LARGE SCALE GENOMIC DNA]</scope>
    <source>
        <strain evidence="3 4">DSM 432</strain>
    </source>
</reference>
<keyword evidence="1" id="KW-0456">Lyase</keyword>
<evidence type="ECO:0000256" key="1">
    <source>
        <dbReference type="ARBA" id="ARBA00023239"/>
    </source>
</evidence>
<dbReference type="PANTHER" id="PTHR30143:SF0">
    <property type="entry name" value="2-KETO-4-PENTENOATE HYDRATASE"/>
    <property type="match status" value="1"/>
</dbReference>
<sequence length="260" mass="27947">MTDKIARAAEEIREGRRSLTQIAPIQERLDLRTLDDANAVQRINTEFWLAAGRRAVGYKIGLTSAAVQAQLGVDQPDFGTLWADYAFGQNDEVQAFRFMQPRVEAEVAFVLGRDLDDPKLQMTTLAAAIDQVLPAVEIVDTVVKNWKISLVDTVADNASGGGYVLGNSPRRLDGLDLRLAGAVLSIDGRSRSIGVGAACMGDPLNAALWLCRKMSALGQPLRAGDLILSGALGPMVEVRAGMTVTAEIQGFSTLNFYIGV</sequence>
<evidence type="ECO:0000259" key="2">
    <source>
        <dbReference type="Pfam" id="PF01557"/>
    </source>
</evidence>
<dbReference type="Pfam" id="PF01557">
    <property type="entry name" value="FAA_hydrolase"/>
    <property type="match status" value="1"/>
</dbReference>
<dbReference type="OrthoDB" id="9792137at2"/>
<dbReference type="SUPFAM" id="SSF56529">
    <property type="entry name" value="FAH"/>
    <property type="match status" value="1"/>
</dbReference>
<protein>
    <submittedName>
        <fullName evidence="3">2-keto-4-pentenoate hydratase</fullName>
    </submittedName>
</protein>
<dbReference type="AlphaFoldDB" id="A0A6C1KAN2"/>
<dbReference type="EMBL" id="VAUP01000037">
    <property type="protein sequence ID" value="TLX41369.1"/>
    <property type="molecule type" value="Genomic_DNA"/>
</dbReference>
<dbReference type="GO" id="GO:0008684">
    <property type="term" value="F:2-oxopent-4-enoate hydratase activity"/>
    <property type="evidence" value="ECO:0007669"/>
    <property type="project" value="TreeGrafter"/>
</dbReference>
<dbReference type="InterPro" id="IPR050772">
    <property type="entry name" value="Hydratase-Decarb/MhpD_sf"/>
</dbReference>
<gene>
    <name evidence="3" type="ORF">FBQ73_18005</name>
</gene>
<name>A0A6C1KAN2_XANAU</name>
<evidence type="ECO:0000313" key="4">
    <source>
        <dbReference type="Proteomes" id="UP000305131"/>
    </source>
</evidence>
<dbReference type="InterPro" id="IPR036663">
    <property type="entry name" value="Fumarylacetoacetase_C_sf"/>
</dbReference>
<dbReference type="GeneID" id="95775350"/>